<reference evidence="2 3" key="1">
    <citation type="submission" date="2018-08" db="EMBL/GenBank/DDBJ databases">
        <title>A genome reference for cultivated species of the human gut microbiota.</title>
        <authorList>
            <person name="Zou Y."/>
            <person name="Xue W."/>
            <person name="Luo G."/>
        </authorList>
    </citation>
    <scope>NUCLEOTIDE SEQUENCE [LARGE SCALE GENOMIC DNA]</scope>
    <source>
        <strain evidence="2 3">AM25-21AC</strain>
    </source>
</reference>
<protein>
    <submittedName>
        <fullName evidence="2">Uncharacterized protein</fullName>
    </submittedName>
</protein>
<dbReference type="EMBL" id="QRHE01000006">
    <property type="protein sequence ID" value="RHF51436.1"/>
    <property type="molecule type" value="Genomic_DNA"/>
</dbReference>
<evidence type="ECO:0000256" key="1">
    <source>
        <dbReference type="SAM" id="MobiDB-lite"/>
    </source>
</evidence>
<name>A0A414NWC5_9FIRM</name>
<gene>
    <name evidence="2" type="ORF">DW674_06630</name>
</gene>
<dbReference type="RefSeq" id="WP_118176066.1">
    <property type="nucleotide sequence ID" value="NZ_JAQEAO010000001.1"/>
</dbReference>
<sequence>MKNEHVIIAALAIALAGTGYYAYTEHQQVQALQEQVDGKSNQVDQSQRKIMDLLATVQDLKNKNADLQDQVDNQPAPAAAQGDVSVSDIMRQMDEDDLRQKESDYLDKQSEYLDKVNRKLDDEYLSQDVKMKDFSK</sequence>
<evidence type="ECO:0000313" key="3">
    <source>
        <dbReference type="Proteomes" id="UP000283442"/>
    </source>
</evidence>
<comment type="caution">
    <text evidence="2">The sequence shown here is derived from an EMBL/GenBank/DDBJ whole genome shotgun (WGS) entry which is preliminary data.</text>
</comment>
<accession>A0A414NWC5</accession>
<dbReference type="AlphaFoldDB" id="A0A414NWC5"/>
<dbReference type="Proteomes" id="UP000283442">
    <property type="component" value="Unassembled WGS sequence"/>
</dbReference>
<proteinExistence type="predicted"/>
<evidence type="ECO:0000313" key="2">
    <source>
        <dbReference type="EMBL" id="RHF51436.1"/>
    </source>
</evidence>
<organism evidence="2 3">
    <name type="scientific">Mitsuokella multacida</name>
    <dbReference type="NCBI Taxonomy" id="52226"/>
    <lineage>
        <taxon>Bacteria</taxon>
        <taxon>Bacillati</taxon>
        <taxon>Bacillota</taxon>
        <taxon>Negativicutes</taxon>
        <taxon>Selenomonadales</taxon>
        <taxon>Selenomonadaceae</taxon>
        <taxon>Mitsuokella</taxon>
    </lineage>
</organism>
<feature type="region of interest" description="Disordered" evidence="1">
    <location>
        <begin position="65"/>
        <end position="86"/>
    </location>
</feature>